<feature type="compositionally biased region" description="Basic and acidic residues" evidence="1">
    <location>
        <begin position="27"/>
        <end position="43"/>
    </location>
</feature>
<reference evidence="2" key="2">
    <citation type="submission" date="2020-07" db="EMBL/GenBank/DDBJ databases">
        <authorList>
            <person name="Vera ALvarez R."/>
            <person name="Arias-Moreno D.M."/>
            <person name="Jimenez-Jacinto V."/>
            <person name="Jimenez-Bremont J.F."/>
            <person name="Swaminathan K."/>
            <person name="Moose S.P."/>
            <person name="Guerrero-Gonzalez M.L."/>
            <person name="Marino-Ramirez L."/>
            <person name="Landsman D."/>
            <person name="Rodriguez-Kessler M."/>
            <person name="Delgado-Sanchez P."/>
        </authorList>
    </citation>
    <scope>NUCLEOTIDE SEQUENCE</scope>
    <source>
        <tissue evidence="2">Cladode</tissue>
    </source>
</reference>
<accession>A0A7C8YCY4</accession>
<dbReference type="AlphaFoldDB" id="A0A7C8YCY4"/>
<proteinExistence type="predicted"/>
<evidence type="ECO:0000256" key="1">
    <source>
        <dbReference type="SAM" id="MobiDB-lite"/>
    </source>
</evidence>
<name>A0A7C8YCY4_OPUST</name>
<dbReference type="EMBL" id="GISG01006223">
    <property type="protein sequence ID" value="MBA4615135.1"/>
    <property type="molecule type" value="Transcribed_RNA"/>
</dbReference>
<sequence length="103" mass="11844">MPTCSSSDLGLAISDSLERTPQISKMTDNHREMHETSKDQHDEFEQKLTRAMYNLKMTRYNVQLKDDSISKKLLFLDSCLPVSDTCPVCQNVCASDTRQTRVW</sequence>
<feature type="region of interest" description="Disordered" evidence="1">
    <location>
        <begin position="20"/>
        <end position="43"/>
    </location>
</feature>
<evidence type="ECO:0000313" key="2">
    <source>
        <dbReference type="EMBL" id="MBA4615135.1"/>
    </source>
</evidence>
<protein>
    <submittedName>
        <fullName evidence="2">Uncharacterized protein</fullName>
    </submittedName>
</protein>
<reference evidence="2" key="1">
    <citation type="journal article" date="2013" name="J. Plant Res.">
        <title>Effect of fungi and light on seed germination of three Opuntia species from semiarid lands of central Mexico.</title>
        <authorList>
            <person name="Delgado-Sanchez P."/>
            <person name="Jimenez-Bremont J.F."/>
            <person name="Guerrero-Gonzalez Mde L."/>
            <person name="Flores J."/>
        </authorList>
    </citation>
    <scope>NUCLEOTIDE SEQUENCE</scope>
    <source>
        <tissue evidence="2">Cladode</tissue>
    </source>
</reference>
<organism evidence="2">
    <name type="scientific">Opuntia streptacantha</name>
    <name type="common">Prickly pear cactus</name>
    <name type="synonym">Opuntia cardona</name>
    <dbReference type="NCBI Taxonomy" id="393608"/>
    <lineage>
        <taxon>Eukaryota</taxon>
        <taxon>Viridiplantae</taxon>
        <taxon>Streptophyta</taxon>
        <taxon>Embryophyta</taxon>
        <taxon>Tracheophyta</taxon>
        <taxon>Spermatophyta</taxon>
        <taxon>Magnoliopsida</taxon>
        <taxon>eudicotyledons</taxon>
        <taxon>Gunneridae</taxon>
        <taxon>Pentapetalae</taxon>
        <taxon>Caryophyllales</taxon>
        <taxon>Cactineae</taxon>
        <taxon>Cactaceae</taxon>
        <taxon>Opuntioideae</taxon>
        <taxon>Opuntia</taxon>
    </lineage>
</organism>